<feature type="domain" description="HAMP" evidence="7">
    <location>
        <begin position="454"/>
        <end position="506"/>
    </location>
</feature>
<sequence length="769" mass="82331">MPRIQDLKLSHAMILAVLAPVLAAAWFAWEMARDDLAALREIEEVERLVELAGHFSNLVHEQQRERGATAVFVNSGGERFAEVLAGQRQATDTRRAELEAAFADFEPGSAGPRFQADLTALNDRLSRLPGIRKDVDSLTISLGDALGYYTQTNALALGLIGRIAEVSPEPEVVMSVMGYVAFLQGKERAGIERAVGAASFAAGRFTPALMNRFEELISAQKLYYSTFLAHATDAQRARFEEMMQSPAAVEVERMRQIALQGGLDGKLEGIDPATWFDTITEKINALHALENMLTDQLRAQGAERHAEATRGLTLILASCVLALLASAIISSLLLRGLTRGVKQVLTPMREMSSGNLEVALPPERRNELGDIVRALEVFRENARARIAEEKAAERRRELRALDLNARAEAMERLRSSLSSAVQAGRDGDFSARVDISFEEEDLRILAEAVNGLLSSVEGGIDEVLVTLRAMSNADLTHRISGQQKGAFAELRDSANATAARLSTLIGEMGKAVEGALSGAQSINEGAVDLANRSEAQAASLEETAATMEELAATVRSNSLALREAEKLAGGMTETSRTGEQTVTSAVKAVGRIEENSMRITDIISVIQSIAFQTNLLALNAAVEAARAGEAGKGFAVVASEVRTLAQRSSDAARDITDLIKESTVAVSDGVRLVADTGKALSAINISIAELSANIRSVSEAGQEQNKGIEEIAQAVANLDNITQQNAQLADRSVELARGLNGEIGGLSRSVARFRLLDAQGVVEARSAAA</sequence>
<reference evidence="9 10" key="1">
    <citation type="submission" date="2019-06" db="EMBL/GenBank/DDBJ databases">
        <title>Genome sequence of Rhodobacteraceae bacterium D4M1.</title>
        <authorList>
            <person name="Cao J."/>
        </authorList>
    </citation>
    <scope>NUCLEOTIDE SEQUENCE [LARGE SCALE GENOMIC DNA]</scope>
    <source>
        <strain evidence="9 10">D4M1</strain>
    </source>
</reference>
<evidence type="ECO:0000256" key="5">
    <source>
        <dbReference type="SAM" id="Phobius"/>
    </source>
</evidence>
<dbReference type="PROSITE" id="PS50906">
    <property type="entry name" value="NIT"/>
    <property type="match status" value="1"/>
</dbReference>
<dbReference type="GO" id="GO:0004888">
    <property type="term" value="F:transmembrane signaling receptor activity"/>
    <property type="evidence" value="ECO:0007669"/>
    <property type="project" value="TreeGrafter"/>
</dbReference>
<dbReference type="PROSITE" id="PS50111">
    <property type="entry name" value="CHEMOTAXIS_TRANSDUC_2"/>
    <property type="match status" value="1"/>
</dbReference>
<keyword evidence="5" id="KW-0472">Membrane</keyword>
<dbReference type="CDD" id="cd06225">
    <property type="entry name" value="HAMP"/>
    <property type="match status" value="1"/>
</dbReference>
<dbReference type="KEGG" id="ppru:FDP22_07830"/>
<dbReference type="InterPro" id="IPR051310">
    <property type="entry name" value="MCP_chemotaxis"/>
</dbReference>
<keyword evidence="10" id="KW-1185">Reference proteome</keyword>
<evidence type="ECO:0000256" key="4">
    <source>
        <dbReference type="PROSITE-ProRule" id="PRU00284"/>
    </source>
</evidence>
<dbReference type="GO" id="GO:0005886">
    <property type="term" value="C:plasma membrane"/>
    <property type="evidence" value="ECO:0007669"/>
    <property type="project" value="TreeGrafter"/>
</dbReference>
<keyword evidence="5" id="KW-1133">Transmembrane helix</keyword>
<dbReference type="SMART" id="SM00304">
    <property type="entry name" value="HAMP"/>
    <property type="match status" value="2"/>
</dbReference>
<evidence type="ECO:0000259" key="6">
    <source>
        <dbReference type="PROSITE" id="PS50111"/>
    </source>
</evidence>
<feature type="domain" description="NIT" evidence="8">
    <location>
        <begin position="53"/>
        <end position="304"/>
    </location>
</feature>
<dbReference type="EMBL" id="CP040818">
    <property type="protein sequence ID" value="QDL91700.1"/>
    <property type="molecule type" value="Genomic_DNA"/>
</dbReference>
<organism evidence="9 10">
    <name type="scientific">Paroceanicella profunda</name>
    <dbReference type="NCBI Taxonomy" id="2579971"/>
    <lineage>
        <taxon>Bacteria</taxon>
        <taxon>Pseudomonadati</taxon>
        <taxon>Pseudomonadota</taxon>
        <taxon>Alphaproteobacteria</taxon>
        <taxon>Rhodobacterales</taxon>
        <taxon>Paracoccaceae</taxon>
        <taxon>Paroceanicella</taxon>
    </lineage>
</organism>
<dbReference type="CDD" id="cd11386">
    <property type="entry name" value="MCP_signal"/>
    <property type="match status" value="1"/>
</dbReference>
<evidence type="ECO:0000259" key="7">
    <source>
        <dbReference type="PROSITE" id="PS50885"/>
    </source>
</evidence>
<feature type="transmembrane region" description="Helical" evidence="5">
    <location>
        <begin position="12"/>
        <end position="29"/>
    </location>
</feature>
<keyword evidence="5" id="KW-0812">Transmembrane</keyword>
<dbReference type="Pfam" id="PF00672">
    <property type="entry name" value="HAMP"/>
    <property type="match status" value="1"/>
</dbReference>
<name>A0A5B8FWZ4_9RHOB</name>
<dbReference type="PANTHER" id="PTHR43531">
    <property type="entry name" value="PROTEIN ICFG"/>
    <property type="match status" value="1"/>
</dbReference>
<evidence type="ECO:0000313" key="9">
    <source>
        <dbReference type="EMBL" id="QDL91700.1"/>
    </source>
</evidence>
<dbReference type="PROSITE" id="PS50885">
    <property type="entry name" value="HAMP"/>
    <property type="match status" value="2"/>
</dbReference>
<dbReference type="Gene3D" id="1.10.287.950">
    <property type="entry name" value="Methyl-accepting chemotaxis protein"/>
    <property type="match status" value="1"/>
</dbReference>
<dbReference type="Pfam" id="PF00015">
    <property type="entry name" value="MCPsignal"/>
    <property type="match status" value="1"/>
</dbReference>
<dbReference type="Proteomes" id="UP000305888">
    <property type="component" value="Chromosome"/>
</dbReference>
<dbReference type="RefSeq" id="WP_138572247.1">
    <property type="nucleotide sequence ID" value="NZ_CP040818.1"/>
</dbReference>
<dbReference type="InterPro" id="IPR004089">
    <property type="entry name" value="MCPsignal_dom"/>
</dbReference>
<evidence type="ECO:0000256" key="2">
    <source>
        <dbReference type="ARBA" id="ARBA00022481"/>
    </source>
</evidence>
<dbReference type="Gene3D" id="6.10.340.10">
    <property type="match status" value="1"/>
</dbReference>
<evidence type="ECO:0000313" key="10">
    <source>
        <dbReference type="Proteomes" id="UP000305888"/>
    </source>
</evidence>
<dbReference type="PANTHER" id="PTHR43531:SF14">
    <property type="entry name" value="METHYL-ACCEPTING CHEMOTAXIS PROTEIN I-RELATED"/>
    <property type="match status" value="1"/>
</dbReference>
<dbReference type="Pfam" id="PF08376">
    <property type="entry name" value="NIT"/>
    <property type="match status" value="1"/>
</dbReference>
<dbReference type="GO" id="GO:0006935">
    <property type="term" value="P:chemotaxis"/>
    <property type="evidence" value="ECO:0007669"/>
    <property type="project" value="TreeGrafter"/>
</dbReference>
<evidence type="ECO:0000256" key="3">
    <source>
        <dbReference type="ARBA" id="ARBA00029447"/>
    </source>
</evidence>
<keyword evidence="4" id="KW-0807">Transducer</keyword>
<dbReference type="InterPro" id="IPR010910">
    <property type="entry name" value="Nitrate/nitrite_sensing_bac"/>
</dbReference>
<dbReference type="OrthoDB" id="5349256at2"/>
<gene>
    <name evidence="9" type="ORF">FDP22_07830</name>
</gene>
<evidence type="ECO:0000256" key="1">
    <source>
        <dbReference type="ARBA" id="ARBA00004370"/>
    </source>
</evidence>
<dbReference type="InterPro" id="IPR013587">
    <property type="entry name" value="Nitrate/nitrite_sensing"/>
</dbReference>
<dbReference type="SUPFAM" id="SSF58104">
    <property type="entry name" value="Methyl-accepting chemotaxis protein (MCP) signaling domain"/>
    <property type="match status" value="1"/>
</dbReference>
<protein>
    <submittedName>
        <fullName evidence="9">HAMP domain-containing protein</fullName>
    </submittedName>
</protein>
<comment type="similarity">
    <text evidence="3">Belongs to the methyl-accepting chemotaxis (MCP) protein family.</text>
</comment>
<dbReference type="AlphaFoldDB" id="A0A5B8FWZ4"/>
<feature type="domain" description="Methyl-accepting transducer" evidence="6">
    <location>
        <begin position="511"/>
        <end position="740"/>
    </location>
</feature>
<dbReference type="SMART" id="SM00283">
    <property type="entry name" value="MA"/>
    <property type="match status" value="1"/>
</dbReference>
<dbReference type="SUPFAM" id="SSF158472">
    <property type="entry name" value="HAMP domain-like"/>
    <property type="match status" value="1"/>
</dbReference>
<feature type="domain" description="HAMP" evidence="7">
    <location>
        <begin position="335"/>
        <end position="387"/>
    </location>
</feature>
<dbReference type="InterPro" id="IPR003660">
    <property type="entry name" value="HAMP_dom"/>
</dbReference>
<comment type="subcellular location">
    <subcellularLocation>
        <location evidence="1">Membrane</location>
    </subcellularLocation>
</comment>
<evidence type="ECO:0000259" key="8">
    <source>
        <dbReference type="PROSITE" id="PS50906"/>
    </source>
</evidence>
<proteinExistence type="inferred from homology"/>
<dbReference type="GO" id="GO:0007165">
    <property type="term" value="P:signal transduction"/>
    <property type="evidence" value="ECO:0007669"/>
    <property type="project" value="UniProtKB-KW"/>
</dbReference>
<dbReference type="FunFam" id="1.10.287.950:FF:000001">
    <property type="entry name" value="Methyl-accepting chemotaxis sensory transducer"/>
    <property type="match status" value="1"/>
</dbReference>
<keyword evidence="2" id="KW-0488">Methylation</keyword>
<accession>A0A5B8FWZ4</accession>